<name>A0A1J8PRS6_9AGAM</name>
<organism evidence="1 2">
    <name type="scientific">Rhizopogon vesiculosus</name>
    <dbReference type="NCBI Taxonomy" id="180088"/>
    <lineage>
        <taxon>Eukaryota</taxon>
        <taxon>Fungi</taxon>
        <taxon>Dikarya</taxon>
        <taxon>Basidiomycota</taxon>
        <taxon>Agaricomycotina</taxon>
        <taxon>Agaricomycetes</taxon>
        <taxon>Agaricomycetidae</taxon>
        <taxon>Boletales</taxon>
        <taxon>Suillineae</taxon>
        <taxon>Rhizopogonaceae</taxon>
        <taxon>Rhizopogon</taxon>
    </lineage>
</organism>
<dbReference type="Proteomes" id="UP000183567">
    <property type="component" value="Unassembled WGS sequence"/>
</dbReference>
<protein>
    <recommendedName>
        <fullName evidence="3">F-box domain-containing protein</fullName>
    </recommendedName>
</protein>
<proteinExistence type="predicted"/>
<dbReference type="EMBL" id="LVVM01004879">
    <property type="protein sequence ID" value="OJA11902.1"/>
    <property type="molecule type" value="Genomic_DNA"/>
</dbReference>
<evidence type="ECO:0000313" key="2">
    <source>
        <dbReference type="Proteomes" id="UP000183567"/>
    </source>
</evidence>
<gene>
    <name evidence="1" type="ORF">AZE42_07647</name>
</gene>
<dbReference type="InterPro" id="IPR032675">
    <property type="entry name" value="LRR_dom_sf"/>
</dbReference>
<keyword evidence="2" id="KW-1185">Reference proteome</keyword>
<dbReference type="OrthoDB" id="2672002at2759"/>
<reference evidence="1 2" key="1">
    <citation type="submission" date="2016-03" db="EMBL/GenBank/DDBJ databases">
        <title>Comparative genomics of the ectomycorrhizal sister species Rhizopogon vinicolor and Rhizopogon vesiculosus (Basidiomycota: Boletales) reveals a divergence of the mating type B locus.</title>
        <authorList>
            <person name="Mujic A.B."/>
            <person name="Kuo A."/>
            <person name="Tritt A."/>
            <person name="Lipzen A."/>
            <person name="Chen C."/>
            <person name="Johnson J."/>
            <person name="Sharma A."/>
            <person name="Barry K."/>
            <person name="Grigoriev I.V."/>
            <person name="Spatafora J.W."/>
        </authorList>
    </citation>
    <scope>NUCLEOTIDE SEQUENCE [LARGE SCALE GENOMIC DNA]</scope>
    <source>
        <strain evidence="1 2">AM-OR11-056</strain>
    </source>
</reference>
<dbReference type="SUPFAM" id="SSF52047">
    <property type="entry name" value="RNI-like"/>
    <property type="match status" value="1"/>
</dbReference>
<dbReference type="AlphaFoldDB" id="A0A1J8PRS6"/>
<dbReference type="Gene3D" id="3.80.10.10">
    <property type="entry name" value="Ribonuclease Inhibitor"/>
    <property type="match status" value="1"/>
</dbReference>
<comment type="caution">
    <text evidence="1">The sequence shown here is derived from an EMBL/GenBank/DDBJ whole genome shotgun (WGS) entry which is preliminary data.</text>
</comment>
<evidence type="ECO:0000313" key="1">
    <source>
        <dbReference type="EMBL" id="OJA11902.1"/>
    </source>
</evidence>
<sequence length="535" mass="61470">MWHDYAYLPKSAIRMNSCYIDRLSDALLCLIFKSIFEEDQAILHDSSENNPSQVYWDDWGNEDYYVADSAYPLRSDNSESHRTVLSTMTVCVRWKRILLQIPSICDVMHISFREGVASLERVRTFLRRSGTRPLYITLLWDNHDWIPVPVEYSDGPEEPTSREEIMASVHLVLVIQELYAHVHRWREFTLRTTSVVQIYQALSLMSRPSTHPAHMLEKLHLQLVHNKNHATHHRHEQSLFPSSTPPIRDLLLFGVTCDWLPLSMLSSHLLNLRIHNKVYEIDDVVSHLFGGFPNLQSLSLEPEPQTMASLSQRPIALPQLRSLAIKSRLMGDWAHDFLRNVCMPNLRILTLDGVGEEYSEEPLLWSGPSSHERVLEVLAELTDRDAVKNSPSYRLELDELHFFNFTQDAKAALVHRLYKQMTTVTTLTLGPGAPDKNAALAKGLLPTPSGLAGLPLPRLRTLILFDVPRDVVQRVVLERTSAAAPLKELYYREVVDKKHKSVANDWSHHVGKYHCVDSLKSFRYGDIVERQWSQL</sequence>
<evidence type="ECO:0008006" key="3">
    <source>
        <dbReference type="Google" id="ProtNLM"/>
    </source>
</evidence>
<accession>A0A1J8PRS6</accession>